<dbReference type="AlphaFoldDB" id="A0A8T2BYI9"/>
<evidence type="ECO:0000313" key="3">
    <source>
        <dbReference type="Proteomes" id="UP000694240"/>
    </source>
</evidence>
<keyword evidence="3" id="KW-1185">Reference proteome</keyword>
<accession>A0A8T2BYI9</accession>
<evidence type="ECO:0000259" key="1">
    <source>
        <dbReference type="PROSITE" id="PS50181"/>
    </source>
</evidence>
<dbReference type="PANTHER" id="PTHR31672:SF13">
    <property type="entry name" value="F-BOX PROTEIN CPR30-LIKE"/>
    <property type="match status" value="1"/>
</dbReference>
<dbReference type="InterPro" id="IPR050796">
    <property type="entry name" value="SCF_F-box_component"/>
</dbReference>
<dbReference type="PANTHER" id="PTHR31672">
    <property type="entry name" value="BNACNNG10540D PROTEIN"/>
    <property type="match status" value="1"/>
</dbReference>
<protein>
    <submittedName>
        <fullName evidence="2">F-box domain</fullName>
    </submittedName>
</protein>
<sequence length="165" mass="19071">MEEEKRRCRHIPQEIVEAIMVKLQARSLMRFKAVSRDWRGTIESTFFLERHFRFLKPLGDQARILTISSETRYDRLAFDTMLFSTNGIVHEISPYPPISPIHQFEGSKISVPCDGLFCLYSDTRMSILNPATTCCRSLPYPTSTINCGTYNESPSYFQSTFLIIN</sequence>
<dbReference type="SMART" id="SM00256">
    <property type="entry name" value="FBOX"/>
    <property type="match status" value="1"/>
</dbReference>
<dbReference type="InterPro" id="IPR001810">
    <property type="entry name" value="F-box_dom"/>
</dbReference>
<dbReference type="EMBL" id="JAEFBK010000006">
    <property type="protein sequence ID" value="KAG7591699.1"/>
    <property type="molecule type" value="Genomic_DNA"/>
</dbReference>
<feature type="domain" description="F-box" evidence="1">
    <location>
        <begin position="5"/>
        <end position="55"/>
    </location>
</feature>
<dbReference type="Proteomes" id="UP000694240">
    <property type="component" value="Chromosome 6"/>
</dbReference>
<proteinExistence type="predicted"/>
<name>A0A8T2BYI9_9BRAS</name>
<organism evidence="2 3">
    <name type="scientific">Arabidopsis thaliana x Arabidopsis arenosa</name>
    <dbReference type="NCBI Taxonomy" id="1240361"/>
    <lineage>
        <taxon>Eukaryota</taxon>
        <taxon>Viridiplantae</taxon>
        <taxon>Streptophyta</taxon>
        <taxon>Embryophyta</taxon>
        <taxon>Tracheophyta</taxon>
        <taxon>Spermatophyta</taxon>
        <taxon>Magnoliopsida</taxon>
        <taxon>eudicotyledons</taxon>
        <taxon>Gunneridae</taxon>
        <taxon>Pentapetalae</taxon>
        <taxon>rosids</taxon>
        <taxon>malvids</taxon>
        <taxon>Brassicales</taxon>
        <taxon>Brassicaceae</taxon>
        <taxon>Camelineae</taxon>
        <taxon>Arabidopsis</taxon>
    </lineage>
</organism>
<comment type="caution">
    <text evidence="2">The sequence shown here is derived from an EMBL/GenBank/DDBJ whole genome shotgun (WGS) entry which is preliminary data.</text>
</comment>
<evidence type="ECO:0000313" key="2">
    <source>
        <dbReference type="EMBL" id="KAG7591699.1"/>
    </source>
</evidence>
<dbReference type="PROSITE" id="PS50181">
    <property type="entry name" value="FBOX"/>
    <property type="match status" value="1"/>
</dbReference>
<reference evidence="2 3" key="1">
    <citation type="submission" date="2020-12" db="EMBL/GenBank/DDBJ databases">
        <title>Concerted genomic and epigenomic changes stabilize Arabidopsis allopolyploids.</title>
        <authorList>
            <person name="Chen Z."/>
        </authorList>
    </citation>
    <scope>NUCLEOTIDE SEQUENCE [LARGE SCALE GENOMIC DNA]</scope>
    <source>
        <strain evidence="2">Allo738</strain>
        <tissue evidence="2">Leaf</tissue>
    </source>
</reference>
<gene>
    <name evidence="2" type="ORF">ISN45_Aa01g006960</name>
</gene>